<dbReference type="AlphaFoldDB" id="A0A7K0D6X3"/>
<proteinExistence type="predicted"/>
<reference evidence="1 2" key="1">
    <citation type="submission" date="2019-10" db="EMBL/GenBank/DDBJ databases">
        <title>Nocardia macrotermitis sp. nov. and Nocardia aurantia sp. nov., isolated from the gut of fungus growing-termite Macrotermes natalensis.</title>
        <authorList>
            <person name="Benndorf R."/>
            <person name="Schwitalla J."/>
            <person name="Martin K."/>
            <person name="De Beer W."/>
            <person name="Kaster A.-K."/>
            <person name="Vollmers J."/>
            <person name="Poulsen M."/>
            <person name="Beemelmanns C."/>
        </authorList>
    </citation>
    <scope>NUCLEOTIDE SEQUENCE [LARGE SCALE GENOMIC DNA]</scope>
    <source>
        <strain evidence="1 2">RB20</strain>
    </source>
</reference>
<gene>
    <name evidence="1" type="ORF">NRB20_45200</name>
</gene>
<comment type="caution">
    <text evidence="1">The sequence shown here is derived from an EMBL/GenBank/DDBJ whole genome shotgun (WGS) entry which is preliminary data.</text>
</comment>
<protein>
    <submittedName>
        <fullName evidence="1">Uncharacterized protein</fullName>
    </submittedName>
</protein>
<accession>A0A7K0D6X3</accession>
<organism evidence="1 2">
    <name type="scientific">Nocardia macrotermitis</name>
    <dbReference type="NCBI Taxonomy" id="2585198"/>
    <lineage>
        <taxon>Bacteria</taxon>
        <taxon>Bacillati</taxon>
        <taxon>Actinomycetota</taxon>
        <taxon>Actinomycetes</taxon>
        <taxon>Mycobacteriales</taxon>
        <taxon>Nocardiaceae</taxon>
        <taxon>Nocardia</taxon>
    </lineage>
</organism>
<evidence type="ECO:0000313" key="2">
    <source>
        <dbReference type="Proteomes" id="UP000438448"/>
    </source>
</evidence>
<evidence type="ECO:0000313" key="1">
    <source>
        <dbReference type="EMBL" id="MQY21409.1"/>
    </source>
</evidence>
<name>A0A7K0D6X3_9NOCA</name>
<keyword evidence="2" id="KW-1185">Reference proteome</keyword>
<sequence length="225" mass="25404">MPRVHPPPTPYRSQLSPRTRSCPLERVSAVYSANPALRRGLRGSGWPVPVQSVADARPRDLSQRFRTSTWLGVDARVRTAVDVGVMERLMHISMRICWERGHFVSLPSLCNSIGIEFGRQFVFGYIEFGQHCPQIGQRLLEVLLGSLRFQLDERTGNLGHGDDCRQHIAPRAHESEILAMLGQLDDRYVTETFDDLLQRLSLANQGLEFRFGTGRGIDGRVRSPV</sequence>
<dbReference type="EMBL" id="WEGK01000010">
    <property type="protein sequence ID" value="MQY21409.1"/>
    <property type="molecule type" value="Genomic_DNA"/>
</dbReference>
<dbReference type="Proteomes" id="UP000438448">
    <property type="component" value="Unassembled WGS sequence"/>
</dbReference>